<evidence type="ECO:0000313" key="2">
    <source>
        <dbReference type="Proteomes" id="UP001183648"/>
    </source>
</evidence>
<name>A0ABU2BYG4_9ACTN</name>
<evidence type="ECO:0000313" key="1">
    <source>
        <dbReference type="EMBL" id="MDR7363451.1"/>
    </source>
</evidence>
<keyword evidence="2" id="KW-1185">Reference proteome</keyword>
<sequence>MREHLEALVRSGHVTRSAAEPDGRGRPAWLYEVTGAPEDGGQHAEYAGLAAALAETLQRTSDRPVELAVEAGERWGHELAARRGAQPQPTAALARRRVVELVDDLGFGTESDSRATRVTLTRCPLLEAAHRFPDVVCAVHEGLVRAAMEDYGADPDGVSLVPFSEPGACLLRLTASGHTRSREHRRD</sequence>
<dbReference type="InterPro" id="IPR036390">
    <property type="entry name" value="WH_DNA-bd_sf"/>
</dbReference>
<dbReference type="RefSeq" id="WP_310303874.1">
    <property type="nucleotide sequence ID" value="NZ_BAAAPS010000003.1"/>
</dbReference>
<dbReference type="SUPFAM" id="SSF46785">
    <property type="entry name" value="Winged helix' DNA-binding domain"/>
    <property type="match status" value="1"/>
</dbReference>
<organism evidence="1 2">
    <name type="scientific">Nocardioides marmoribigeumensis</name>
    <dbReference type="NCBI Taxonomy" id="433649"/>
    <lineage>
        <taxon>Bacteria</taxon>
        <taxon>Bacillati</taxon>
        <taxon>Actinomycetota</taxon>
        <taxon>Actinomycetes</taxon>
        <taxon>Propionibacteriales</taxon>
        <taxon>Nocardioidaceae</taxon>
        <taxon>Nocardioides</taxon>
    </lineage>
</organism>
<dbReference type="Proteomes" id="UP001183648">
    <property type="component" value="Unassembled WGS sequence"/>
</dbReference>
<comment type="caution">
    <text evidence="1">The sequence shown here is derived from an EMBL/GenBank/DDBJ whole genome shotgun (WGS) entry which is preliminary data.</text>
</comment>
<proteinExistence type="predicted"/>
<reference evidence="1 2" key="1">
    <citation type="submission" date="2023-07" db="EMBL/GenBank/DDBJ databases">
        <title>Sequencing the genomes of 1000 actinobacteria strains.</title>
        <authorList>
            <person name="Klenk H.-P."/>
        </authorList>
    </citation>
    <scope>NUCLEOTIDE SEQUENCE [LARGE SCALE GENOMIC DNA]</scope>
    <source>
        <strain evidence="1 2">DSM 19426</strain>
    </source>
</reference>
<gene>
    <name evidence="1" type="ORF">J2S63_003004</name>
</gene>
<protein>
    <submittedName>
        <fullName evidence="1">ArsR family transcriptional regulator</fullName>
    </submittedName>
</protein>
<accession>A0ABU2BYG4</accession>
<dbReference type="EMBL" id="JAVDYG010000001">
    <property type="protein sequence ID" value="MDR7363451.1"/>
    <property type="molecule type" value="Genomic_DNA"/>
</dbReference>